<feature type="transmembrane region" description="Helical" evidence="15">
    <location>
        <begin position="37"/>
        <end position="56"/>
    </location>
</feature>
<sequence>MQTRMQAPKAGAARWTSCTRNIGGPVDKSRTLRWQLYVSYVAAIAISFGTLGWYAASSLKEQAFRDAAETLESQALLFSELLKREVEEGKTGQAKQFYQAMGSSLKSRITITAADGRVIDDSHEDPSRMDNHAYRPEVKKALAGETGVSQRYSDTLNAMMVYVAVPVVQGGRLVGTVRVSRPVGYVLGSLASIYVGLLVAAIAAIVIAGLPTVYFSFRIGKLARQLEEAATRFADGDLSRQIEPPLWQEFTGLAAAINRMAEQMRERLDALNRRKLELEAVLSSMVEAVLMVDNEERLINMNQAAIALFRPRQTEFAGRNFLEVIRNTDLQGFVKRAAASDAPIEEDIVIIGATDIHLQAHGTALRHADGHRMGTLIVLNNITRLKNLEQIRKDLVSNASHELRTPMTAIKGFLETLRDGALDDPEAARRFVEIMIRQTNRLTSIIEDMLTLSEVEKTSHKGSLRMERVELSSVLHAVQKEFTPLAQEKQIDLQVECEPGLSARINEQLFQQALVNLVDNAIKYTGQGGKVRIVCRREREMTSVCVEDDGIGIPREHLSRIFERFYRVDAGRSRKMGGTGLGLAIVKHIAAAHGGDVSVQSSPGAGSRFCIHLPTEASRS</sequence>
<dbReference type="SMART" id="SM00388">
    <property type="entry name" value="HisKA"/>
    <property type="match status" value="1"/>
</dbReference>
<dbReference type="GO" id="GO:0000155">
    <property type="term" value="F:phosphorelay sensor kinase activity"/>
    <property type="evidence" value="ECO:0007669"/>
    <property type="project" value="InterPro"/>
</dbReference>
<protein>
    <recommendedName>
        <fullName evidence="3">histidine kinase</fullName>
        <ecNumber evidence="3">2.7.13.3</ecNumber>
    </recommendedName>
</protein>
<dbReference type="InterPro" id="IPR013656">
    <property type="entry name" value="PAS_4"/>
</dbReference>
<feature type="domain" description="HAMP" evidence="17">
    <location>
        <begin position="224"/>
        <end position="269"/>
    </location>
</feature>
<keyword evidence="6" id="KW-0808">Transferase</keyword>
<reference evidence="18" key="1">
    <citation type="journal article" date="2020" name="mSystems">
        <title>Genome- and Community-Level Interaction Insights into Carbon Utilization and Element Cycling Functions of Hydrothermarchaeota in Hydrothermal Sediment.</title>
        <authorList>
            <person name="Zhou Z."/>
            <person name="Liu Y."/>
            <person name="Xu W."/>
            <person name="Pan J."/>
            <person name="Luo Z.H."/>
            <person name="Li M."/>
        </authorList>
    </citation>
    <scope>NUCLEOTIDE SEQUENCE [LARGE SCALE GENOMIC DNA]</scope>
    <source>
        <strain evidence="18">SpSt-769</strain>
    </source>
</reference>
<dbReference type="CDD" id="cd00130">
    <property type="entry name" value="PAS"/>
    <property type="match status" value="1"/>
</dbReference>
<dbReference type="Gene3D" id="3.30.565.10">
    <property type="entry name" value="Histidine kinase-like ATPase, C-terminal domain"/>
    <property type="match status" value="1"/>
</dbReference>
<dbReference type="GO" id="GO:0016036">
    <property type="term" value="P:cellular response to phosphate starvation"/>
    <property type="evidence" value="ECO:0007669"/>
    <property type="project" value="TreeGrafter"/>
</dbReference>
<evidence type="ECO:0000259" key="16">
    <source>
        <dbReference type="PROSITE" id="PS50109"/>
    </source>
</evidence>
<dbReference type="FunFam" id="3.30.565.10:FF:000006">
    <property type="entry name" value="Sensor histidine kinase WalK"/>
    <property type="match status" value="1"/>
</dbReference>
<dbReference type="Pfam" id="PF00512">
    <property type="entry name" value="HisKA"/>
    <property type="match status" value="1"/>
</dbReference>
<evidence type="ECO:0000256" key="11">
    <source>
        <dbReference type="ARBA" id="ARBA00022989"/>
    </source>
</evidence>
<evidence type="ECO:0000256" key="10">
    <source>
        <dbReference type="ARBA" id="ARBA00022840"/>
    </source>
</evidence>
<feature type="transmembrane region" description="Helical" evidence="15">
    <location>
        <begin position="193"/>
        <end position="217"/>
    </location>
</feature>
<dbReference type="PANTHER" id="PTHR45453:SF1">
    <property type="entry name" value="PHOSPHATE REGULON SENSOR PROTEIN PHOR"/>
    <property type="match status" value="1"/>
</dbReference>
<keyword evidence="9" id="KW-0418">Kinase</keyword>
<dbReference type="EC" id="2.7.13.3" evidence="3"/>
<dbReference type="InterPro" id="IPR003594">
    <property type="entry name" value="HATPase_dom"/>
</dbReference>
<keyword evidence="4" id="KW-1003">Cell membrane</keyword>
<comment type="caution">
    <text evidence="18">The sequence shown here is derived from an EMBL/GenBank/DDBJ whole genome shotgun (WGS) entry which is preliminary data.</text>
</comment>
<dbReference type="Pfam" id="PF08448">
    <property type="entry name" value="PAS_4"/>
    <property type="match status" value="1"/>
</dbReference>
<dbReference type="SMART" id="SM00387">
    <property type="entry name" value="HATPase_c"/>
    <property type="match status" value="1"/>
</dbReference>
<dbReference type="SUPFAM" id="SSF47384">
    <property type="entry name" value="Homodimeric domain of signal transducing histidine kinase"/>
    <property type="match status" value="1"/>
</dbReference>
<dbReference type="InterPro" id="IPR003660">
    <property type="entry name" value="HAMP_dom"/>
</dbReference>
<evidence type="ECO:0000256" key="3">
    <source>
        <dbReference type="ARBA" id="ARBA00012438"/>
    </source>
</evidence>
<dbReference type="GO" id="GO:0004721">
    <property type="term" value="F:phosphoprotein phosphatase activity"/>
    <property type="evidence" value="ECO:0007669"/>
    <property type="project" value="TreeGrafter"/>
</dbReference>
<evidence type="ECO:0000256" key="9">
    <source>
        <dbReference type="ARBA" id="ARBA00022777"/>
    </source>
</evidence>
<dbReference type="SMART" id="SM00304">
    <property type="entry name" value="HAMP"/>
    <property type="match status" value="1"/>
</dbReference>
<evidence type="ECO:0000259" key="17">
    <source>
        <dbReference type="PROSITE" id="PS50885"/>
    </source>
</evidence>
<dbReference type="InterPro" id="IPR003661">
    <property type="entry name" value="HisK_dim/P_dom"/>
</dbReference>
<dbReference type="GO" id="GO:0005524">
    <property type="term" value="F:ATP binding"/>
    <property type="evidence" value="ECO:0007669"/>
    <property type="project" value="UniProtKB-KW"/>
</dbReference>
<evidence type="ECO:0000256" key="2">
    <source>
        <dbReference type="ARBA" id="ARBA00004651"/>
    </source>
</evidence>
<dbReference type="CDD" id="cd16922">
    <property type="entry name" value="HATPase_EvgS-ArcB-TorS-like"/>
    <property type="match status" value="1"/>
</dbReference>
<evidence type="ECO:0000256" key="6">
    <source>
        <dbReference type="ARBA" id="ARBA00022679"/>
    </source>
</evidence>
<dbReference type="InterPro" id="IPR000014">
    <property type="entry name" value="PAS"/>
</dbReference>
<dbReference type="CDD" id="cd00082">
    <property type="entry name" value="HisKA"/>
    <property type="match status" value="1"/>
</dbReference>
<dbReference type="InterPro" id="IPR036097">
    <property type="entry name" value="HisK_dim/P_sf"/>
</dbReference>
<dbReference type="PRINTS" id="PR00344">
    <property type="entry name" value="BCTRLSENSOR"/>
</dbReference>
<proteinExistence type="predicted"/>
<keyword evidence="5" id="KW-0597">Phosphoprotein</keyword>
<dbReference type="InterPro" id="IPR036890">
    <property type="entry name" value="HATPase_C_sf"/>
</dbReference>
<dbReference type="InterPro" id="IPR050351">
    <property type="entry name" value="BphY/WalK/GraS-like"/>
</dbReference>
<dbReference type="Gene3D" id="6.10.340.10">
    <property type="match status" value="1"/>
</dbReference>
<dbReference type="PROSITE" id="PS50885">
    <property type="entry name" value="HAMP"/>
    <property type="match status" value="1"/>
</dbReference>
<dbReference type="Gene3D" id="1.10.287.130">
    <property type="match status" value="1"/>
</dbReference>
<keyword evidence="7 15" id="KW-0812">Transmembrane</keyword>
<dbReference type="PANTHER" id="PTHR45453">
    <property type="entry name" value="PHOSPHATE REGULON SENSOR PROTEIN PHOR"/>
    <property type="match status" value="1"/>
</dbReference>
<dbReference type="PROSITE" id="PS50109">
    <property type="entry name" value="HIS_KIN"/>
    <property type="match status" value="1"/>
</dbReference>
<dbReference type="InterPro" id="IPR005467">
    <property type="entry name" value="His_kinase_dom"/>
</dbReference>
<dbReference type="SUPFAM" id="SSF55785">
    <property type="entry name" value="PYP-like sensor domain (PAS domain)"/>
    <property type="match status" value="1"/>
</dbReference>
<dbReference type="FunFam" id="1.10.287.130:FF:000008">
    <property type="entry name" value="Two-component sensor histidine kinase"/>
    <property type="match status" value="1"/>
</dbReference>
<dbReference type="GO" id="GO:0005886">
    <property type="term" value="C:plasma membrane"/>
    <property type="evidence" value="ECO:0007669"/>
    <property type="project" value="UniProtKB-SubCell"/>
</dbReference>
<evidence type="ECO:0000256" key="7">
    <source>
        <dbReference type="ARBA" id="ARBA00022692"/>
    </source>
</evidence>
<keyword evidence="14" id="KW-0175">Coiled coil</keyword>
<comment type="subcellular location">
    <subcellularLocation>
        <location evidence="2">Cell membrane</location>
        <topology evidence="2">Multi-pass membrane protein</topology>
    </subcellularLocation>
</comment>
<dbReference type="Pfam" id="PF02518">
    <property type="entry name" value="HATPase_c"/>
    <property type="match status" value="1"/>
</dbReference>
<dbReference type="SUPFAM" id="SSF103190">
    <property type="entry name" value="Sensory domain-like"/>
    <property type="match status" value="1"/>
</dbReference>
<dbReference type="InterPro" id="IPR035965">
    <property type="entry name" value="PAS-like_dom_sf"/>
</dbReference>
<evidence type="ECO:0000256" key="15">
    <source>
        <dbReference type="SAM" id="Phobius"/>
    </source>
</evidence>
<evidence type="ECO:0000256" key="8">
    <source>
        <dbReference type="ARBA" id="ARBA00022741"/>
    </source>
</evidence>
<keyword evidence="8" id="KW-0547">Nucleotide-binding</keyword>
<comment type="catalytic activity">
    <reaction evidence="1">
        <text>ATP + protein L-histidine = ADP + protein N-phospho-L-histidine.</text>
        <dbReference type="EC" id="2.7.13.3"/>
    </reaction>
</comment>
<evidence type="ECO:0000256" key="1">
    <source>
        <dbReference type="ARBA" id="ARBA00000085"/>
    </source>
</evidence>
<dbReference type="Pfam" id="PF00672">
    <property type="entry name" value="HAMP"/>
    <property type="match status" value="1"/>
</dbReference>
<keyword evidence="10" id="KW-0067">ATP-binding</keyword>
<dbReference type="NCBIfam" id="TIGR00229">
    <property type="entry name" value="sensory_box"/>
    <property type="match status" value="1"/>
</dbReference>
<keyword evidence="13 15" id="KW-0472">Membrane</keyword>
<organism evidence="18">
    <name type="scientific">Desulfomonile tiedjei</name>
    <dbReference type="NCBI Taxonomy" id="2358"/>
    <lineage>
        <taxon>Bacteria</taxon>
        <taxon>Pseudomonadati</taxon>
        <taxon>Thermodesulfobacteriota</taxon>
        <taxon>Desulfomonilia</taxon>
        <taxon>Desulfomonilales</taxon>
        <taxon>Desulfomonilaceae</taxon>
        <taxon>Desulfomonile</taxon>
    </lineage>
</organism>
<dbReference type="InterPro" id="IPR004358">
    <property type="entry name" value="Sig_transdc_His_kin-like_C"/>
</dbReference>
<evidence type="ECO:0000256" key="14">
    <source>
        <dbReference type="SAM" id="Coils"/>
    </source>
</evidence>
<evidence type="ECO:0000256" key="5">
    <source>
        <dbReference type="ARBA" id="ARBA00022553"/>
    </source>
</evidence>
<dbReference type="SUPFAM" id="SSF55874">
    <property type="entry name" value="ATPase domain of HSP90 chaperone/DNA topoisomerase II/histidine kinase"/>
    <property type="match status" value="1"/>
</dbReference>
<keyword evidence="12" id="KW-0902">Two-component regulatory system</keyword>
<dbReference type="AlphaFoldDB" id="A0A7C4ASV7"/>
<evidence type="ECO:0000256" key="12">
    <source>
        <dbReference type="ARBA" id="ARBA00023012"/>
    </source>
</evidence>
<dbReference type="InterPro" id="IPR029151">
    <property type="entry name" value="Sensor-like_sf"/>
</dbReference>
<evidence type="ECO:0000256" key="13">
    <source>
        <dbReference type="ARBA" id="ARBA00023136"/>
    </source>
</evidence>
<keyword evidence="11 15" id="KW-1133">Transmembrane helix</keyword>
<dbReference type="CDD" id="cd06225">
    <property type="entry name" value="HAMP"/>
    <property type="match status" value="1"/>
</dbReference>
<feature type="domain" description="Histidine kinase" evidence="16">
    <location>
        <begin position="398"/>
        <end position="617"/>
    </location>
</feature>
<gene>
    <name evidence="18" type="ORF">ENV54_10035</name>
</gene>
<evidence type="ECO:0000313" key="18">
    <source>
        <dbReference type="EMBL" id="HGH61623.1"/>
    </source>
</evidence>
<name>A0A7C4ASV7_9BACT</name>
<evidence type="ECO:0000256" key="4">
    <source>
        <dbReference type="ARBA" id="ARBA00022475"/>
    </source>
</evidence>
<accession>A0A7C4ASV7</accession>
<dbReference type="Gene3D" id="3.30.450.20">
    <property type="entry name" value="PAS domain"/>
    <property type="match status" value="2"/>
</dbReference>
<dbReference type="EMBL" id="DTGT01000320">
    <property type="protein sequence ID" value="HGH61623.1"/>
    <property type="molecule type" value="Genomic_DNA"/>
</dbReference>
<feature type="coiled-coil region" evidence="14">
    <location>
        <begin position="254"/>
        <end position="288"/>
    </location>
</feature>